<dbReference type="OrthoDB" id="9809788at2"/>
<evidence type="ECO:0000313" key="4">
    <source>
        <dbReference type="Proteomes" id="UP000199302"/>
    </source>
</evidence>
<evidence type="ECO:0000259" key="2">
    <source>
        <dbReference type="Pfam" id="PF06904"/>
    </source>
</evidence>
<evidence type="ECO:0000313" key="3">
    <source>
        <dbReference type="EMBL" id="SFR10235.1"/>
    </source>
</evidence>
<sequence length="233" mass="25011">MRLAAALLIGVLAAPAASASSDLRPLMRPDQTARIAVSLVPKPRPPEIIRRAMAQQQARARGAVCGDPDIQGDRVGAIPGRMKGCGIGEAVRVRSVLGVRLSQTSLMDCTTARALKTWIRKGAKPALGQTGGGLAELKVFAHYACRPRNSQPGAKISEHGRGRAIDVGGFVLRDGREISVLEGWNSSAARALRRMHKAACGPFGTVLGPEANRFHRDHFHFDTARYRSGSYCR</sequence>
<evidence type="ECO:0000256" key="1">
    <source>
        <dbReference type="SAM" id="SignalP"/>
    </source>
</evidence>
<keyword evidence="1" id="KW-0732">Signal</keyword>
<accession>A0A1I6DXS6</accession>
<protein>
    <submittedName>
        <fullName evidence="3">Uncharacterized conserved protein</fullName>
    </submittedName>
</protein>
<dbReference type="InterPro" id="IPR009683">
    <property type="entry name" value="Extensin-like_C"/>
</dbReference>
<name>A0A1I6DXS6_9RHOB</name>
<proteinExistence type="predicted"/>
<reference evidence="3 4" key="1">
    <citation type="submission" date="2016-10" db="EMBL/GenBank/DDBJ databases">
        <authorList>
            <person name="de Groot N.N."/>
        </authorList>
    </citation>
    <scope>NUCLEOTIDE SEQUENCE [LARGE SCALE GENOMIC DNA]</scope>
    <source>
        <strain evidence="4">KMM 9023,NRIC 0796,JCM 17311,KCTC 23692</strain>
    </source>
</reference>
<dbReference type="EMBL" id="FOYI01000006">
    <property type="protein sequence ID" value="SFR10235.1"/>
    <property type="molecule type" value="Genomic_DNA"/>
</dbReference>
<keyword evidence="4" id="KW-1185">Reference proteome</keyword>
<feature type="signal peptide" evidence="1">
    <location>
        <begin position="1"/>
        <end position="19"/>
    </location>
</feature>
<feature type="chain" id="PRO_5011688134" evidence="1">
    <location>
        <begin position="20"/>
        <end position="233"/>
    </location>
</feature>
<dbReference type="AlphaFoldDB" id="A0A1I6DXS6"/>
<dbReference type="Pfam" id="PF06904">
    <property type="entry name" value="Extensin-like_C"/>
    <property type="match status" value="1"/>
</dbReference>
<dbReference type="RefSeq" id="WP_092080109.1">
    <property type="nucleotide sequence ID" value="NZ_FOYI01000006.1"/>
</dbReference>
<feature type="domain" description="Extensin-like C-terminal" evidence="2">
    <location>
        <begin position="82"/>
        <end position="233"/>
    </location>
</feature>
<gene>
    <name evidence="3" type="ORF">SAMN04515673_10622</name>
</gene>
<dbReference type="Proteomes" id="UP000199302">
    <property type="component" value="Unassembled WGS sequence"/>
</dbReference>
<dbReference type="STRING" id="871652.SAMN04515673_10622"/>
<organism evidence="3 4">
    <name type="scientific">Poseidonocella sedimentorum</name>
    <dbReference type="NCBI Taxonomy" id="871652"/>
    <lineage>
        <taxon>Bacteria</taxon>
        <taxon>Pseudomonadati</taxon>
        <taxon>Pseudomonadota</taxon>
        <taxon>Alphaproteobacteria</taxon>
        <taxon>Rhodobacterales</taxon>
        <taxon>Roseobacteraceae</taxon>
        <taxon>Poseidonocella</taxon>
    </lineage>
</organism>